<dbReference type="Proteomes" id="UP000269221">
    <property type="component" value="Unassembled WGS sequence"/>
</dbReference>
<dbReference type="EMBL" id="QRBI01000120">
    <property type="protein sequence ID" value="RMC06330.1"/>
    <property type="molecule type" value="Genomic_DNA"/>
</dbReference>
<sequence length="143" mass="15791">MVRTTGSLHPMEIPGGGEIHLQPGEDPVPEQVDIQTSLWPHGTAVLEQAPGRTCGLTEREAHTRVGLLAGLVTPGGPCRSTLLLRDYTTWEGHTLELLMRNCCPGEGLMLEKLVESCLLWEEPYTGTWKDLRSPLLRGRSRII</sequence>
<dbReference type="OrthoDB" id="9395480at2759"/>
<evidence type="ECO:0000256" key="1">
    <source>
        <dbReference type="SAM" id="MobiDB-lite"/>
    </source>
</evidence>
<evidence type="ECO:0000313" key="2">
    <source>
        <dbReference type="EMBL" id="RMC06330.1"/>
    </source>
</evidence>
<gene>
    <name evidence="2" type="ORF">DUI87_15761</name>
</gene>
<keyword evidence="3" id="KW-1185">Reference proteome</keyword>
<reference evidence="2 3" key="1">
    <citation type="submission" date="2018-07" db="EMBL/GenBank/DDBJ databases">
        <title>A high quality draft genome assembly of the barn swallow (H. rustica rustica).</title>
        <authorList>
            <person name="Formenti G."/>
            <person name="Chiara M."/>
            <person name="Poveda L."/>
            <person name="Francoijs K.-J."/>
            <person name="Bonisoli-Alquati A."/>
            <person name="Canova L."/>
            <person name="Gianfranceschi L."/>
            <person name="Horner D.S."/>
            <person name="Saino N."/>
        </authorList>
    </citation>
    <scope>NUCLEOTIDE SEQUENCE [LARGE SCALE GENOMIC DNA]</scope>
    <source>
        <strain evidence="2">Chelidonia</strain>
        <tissue evidence="2">Blood</tissue>
    </source>
</reference>
<protein>
    <submittedName>
        <fullName evidence="2">Uncharacterized protein</fullName>
    </submittedName>
</protein>
<feature type="region of interest" description="Disordered" evidence="1">
    <location>
        <begin position="1"/>
        <end position="28"/>
    </location>
</feature>
<dbReference type="AlphaFoldDB" id="A0A3M0K5I9"/>
<proteinExistence type="predicted"/>
<comment type="caution">
    <text evidence="2">The sequence shown here is derived from an EMBL/GenBank/DDBJ whole genome shotgun (WGS) entry which is preliminary data.</text>
</comment>
<organism evidence="2 3">
    <name type="scientific">Hirundo rustica rustica</name>
    <dbReference type="NCBI Taxonomy" id="333673"/>
    <lineage>
        <taxon>Eukaryota</taxon>
        <taxon>Metazoa</taxon>
        <taxon>Chordata</taxon>
        <taxon>Craniata</taxon>
        <taxon>Vertebrata</taxon>
        <taxon>Euteleostomi</taxon>
        <taxon>Archelosauria</taxon>
        <taxon>Archosauria</taxon>
        <taxon>Dinosauria</taxon>
        <taxon>Saurischia</taxon>
        <taxon>Theropoda</taxon>
        <taxon>Coelurosauria</taxon>
        <taxon>Aves</taxon>
        <taxon>Neognathae</taxon>
        <taxon>Neoaves</taxon>
        <taxon>Telluraves</taxon>
        <taxon>Australaves</taxon>
        <taxon>Passeriformes</taxon>
        <taxon>Sylvioidea</taxon>
        <taxon>Hirundinidae</taxon>
        <taxon>Hirundo</taxon>
    </lineage>
</organism>
<evidence type="ECO:0000313" key="3">
    <source>
        <dbReference type="Proteomes" id="UP000269221"/>
    </source>
</evidence>
<accession>A0A3M0K5I9</accession>
<name>A0A3M0K5I9_HIRRU</name>